<name>A0A5N5QLU4_9AGAM</name>
<feature type="compositionally biased region" description="Low complexity" evidence="1">
    <location>
        <begin position="109"/>
        <end position="125"/>
    </location>
</feature>
<reference evidence="2 3" key="1">
    <citation type="journal article" date="2019" name="Fungal Biol. Biotechnol.">
        <title>Draft genome sequence of fastidious pathogen Ceratobasidium theobromae, which causes vascular-streak dieback in Theobroma cacao.</title>
        <authorList>
            <person name="Ali S.S."/>
            <person name="Asman A."/>
            <person name="Shao J."/>
            <person name="Firmansyah A.P."/>
            <person name="Susilo A.W."/>
            <person name="Rosmana A."/>
            <person name="McMahon P."/>
            <person name="Junaid M."/>
            <person name="Guest D."/>
            <person name="Kheng T.Y."/>
            <person name="Meinhardt L.W."/>
            <person name="Bailey B.A."/>
        </authorList>
    </citation>
    <scope>NUCLEOTIDE SEQUENCE [LARGE SCALE GENOMIC DNA]</scope>
    <source>
        <strain evidence="2 3">CT2</strain>
    </source>
</reference>
<dbReference type="EMBL" id="SSOP01000055">
    <property type="protein sequence ID" value="KAB5592745.1"/>
    <property type="molecule type" value="Genomic_DNA"/>
</dbReference>
<evidence type="ECO:0000313" key="3">
    <source>
        <dbReference type="Proteomes" id="UP000383932"/>
    </source>
</evidence>
<proteinExistence type="predicted"/>
<protein>
    <submittedName>
        <fullName evidence="2">Uncharacterized protein</fullName>
    </submittedName>
</protein>
<dbReference type="AlphaFoldDB" id="A0A5N5QLU4"/>
<comment type="caution">
    <text evidence="2">The sequence shown here is derived from an EMBL/GenBank/DDBJ whole genome shotgun (WGS) entry which is preliminary data.</text>
</comment>
<feature type="region of interest" description="Disordered" evidence="1">
    <location>
        <begin position="103"/>
        <end position="126"/>
    </location>
</feature>
<keyword evidence="3" id="KW-1185">Reference proteome</keyword>
<sequence>MSFKSYTRSSKSCAHPTSHAQSYIPVDRLGERLEEHAYEIVSRKVGALELWRPSSNTVQSVYYRGSRDTQARLRVGTRSRSVVIEARGEVDVVVQYVDIGGSEMERSASSKPKTSSGSSYGRSGRTMLPARGELEVVYEEEVGWNAQSVDNWRRDVAESR</sequence>
<gene>
    <name evidence="2" type="ORF">CTheo_3813</name>
</gene>
<dbReference type="Proteomes" id="UP000383932">
    <property type="component" value="Unassembled WGS sequence"/>
</dbReference>
<evidence type="ECO:0000256" key="1">
    <source>
        <dbReference type="SAM" id="MobiDB-lite"/>
    </source>
</evidence>
<accession>A0A5N5QLU4</accession>
<evidence type="ECO:0000313" key="2">
    <source>
        <dbReference type="EMBL" id="KAB5592745.1"/>
    </source>
</evidence>
<organism evidence="2 3">
    <name type="scientific">Ceratobasidium theobromae</name>
    <dbReference type="NCBI Taxonomy" id="1582974"/>
    <lineage>
        <taxon>Eukaryota</taxon>
        <taxon>Fungi</taxon>
        <taxon>Dikarya</taxon>
        <taxon>Basidiomycota</taxon>
        <taxon>Agaricomycotina</taxon>
        <taxon>Agaricomycetes</taxon>
        <taxon>Cantharellales</taxon>
        <taxon>Ceratobasidiaceae</taxon>
        <taxon>Ceratobasidium</taxon>
    </lineage>
</organism>